<feature type="domain" description="RanBP2-type" evidence="5">
    <location>
        <begin position="4"/>
        <end position="23"/>
    </location>
</feature>
<gene>
    <name evidence="6" type="ORF">BJY16_008607</name>
</gene>
<evidence type="ECO:0000256" key="2">
    <source>
        <dbReference type="ARBA" id="ARBA00022771"/>
    </source>
</evidence>
<dbReference type="GO" id="GO:0008270">
    <property type="term" value="F:zinc ion binding"/>
    <property type="evidence" value="ECO:0007669"/>
    <property type="project" value="UniProtKB-KW"/>
</dbReference>
<sequence>MSAWTCVACGTHNDPASHACLVCGGSERAGPDTPTRRFVPVPPVHPPAAPRPARTTPPRATPPRAAPPRAAPPRATPPRAAPPRAAPPRAAPPRATRPRAAPPRATPPSAPPRIGITPPPVVTAPRRSSQGPTFALVAVLLAAVVGTIVVTTRDGDAEESPGATGTTYDTPATSDPATESTTAETTTAATAGPAGLVAIDQPGDLADRVATMFETYFAGINAKDPDAALSVVEPKGRMNPADPAVVAKFGADIRTTRDDEIELGAVTDNGGTVTAELSFRSRQAAGYGPADDPDQTCTRWTMVYTLADSGAGLRIRDVDAQHEAC</sequence>
<name>A0A7W7H787_9ACTN</name>
<evidence type="ECO:0000313" key="6">
    <source>
        <dbReference type="EMBL" id="MBB4745148.1"/>
    </source>
</evidence>
<dbReference type="AlphaFoldDB" id="A0A7W7H787"/>
<feature type="compositionally biased region" description="Pro residues" evidence="4">
    <location>
        <begin position="59"/>
        <end position="91"/>
    </location>
</feature>
<evidence type="ECO:0000256" key="4">
    <source>
        <dbReference type="SAM" id="MobiDB-lite"/>
    </source>
</evidence>
<feature type="compositionally biased region" description="Low complexity" evidence="4">
    <location>
        <begin position="170"/>
        <end position="189"/>
    </location>
</feature>
<feature type="region of interest" description="Disordered" evidence="4">
    <location>
        <begin position="154"/>
        <end position="189"/>
    </location>
</feature>
<dbReference type="EMBL" id="JACHNB010000001">
    <property type="protein sequence ID" value="MBB4745148.1"/>
    <property type="molecule type" value="Genomic_DNA"/>
</dbReference>
<feature type="compositionally biased region" description="Pro residues" evidence="4">
    <location>
        <begin position="100"/>
        <end position="122"/>
    </location>
</feature>
<dbReference type="RefSeq" id="WP_185045429.1">
    <property type="nucleotide sequence ID" value="NZ_BAABFG010000005.1"/>
</dbReference>
<evidence type="ECO:0000256" key="3">
    <source>
        <dbReference type="ARBA" id="ARBA00022833"/>
    </source>
</evidence>
<keyword evidence="2" id="KW-0863">Zinc-finger</keyword>
<evidence type="ECO:0000259" key="5">
    <source>
        <dbReference type="PROSITE" id="PS01358"/>
    </source>
</evidence>
<accession>A0A7W7H787</accession>
<reference evidence="6 7" key="1">
    <citation type="submission" date="2020-08" db="EMBL/GenBank/DDBJ databases">
        <title>Sequencing the genomes of 1000 actinobacteria strains.</title>
        <authorList>
            <person name="Klenk H.-P."/>
        </authorList>
    </citation>
    <scope>NUCLEOTIDE SEQUENCE [LARGE SCALE GENOMIC DNA]</scope>
    <source>
        <strain evidence="6 7">DSM 45809</strain>
    </source>
</reference>
<feature type="region of interest" description="Disordered" evidence="4">
    <location>
        <begin position="27"/>
        <end position="128"/>
    </location>
</feature>
<proteinExistence type="predicted"/>
<protein>
    <recommendedName>
        <fullName evidence="5">RanBP2-type domain-containing protein</fullName>
    </recommendedName>
</protein>
<comment type="caution">
    <text evidence="6">The sequence shown here is derived from an EMBL/GenBank/DDBJ whole genome shotgun (WGS) entry which is preliminary data.</text>
</comment>
<keyword evidence="1" id="KW-0479">Metal-binding</keyword>
<feature type="compositionally biased region" description="Pro residues" evidence="4">
    <location>
        <begin position="40"/>
        <end position="50"/>
    </location>
</feature>
<keyword evidence="7" id="KW-1185">Reference proteome</keyword>
<evidence type="ECO:0000313" key="7">
    <source>
        <dbReference type="Proteomes" id="UP000546162"/>
    </source>
</evidence>
<dbReference type="Proteomes" id="UP000546162">
    <property type="component" value="Unassembled WGS sequence"/>
</dbReference>
<keyword evidence="3" id="KW-0862">Zinc</keyword>
<dbReference type="PROSITE" id="PS01358">
    <property type="entry name" value="ZF_RANBP2_1"/>
    <property type="match status" value="1"/>
</dbReference>
<evidence type="ECO:0000256" key="1">
    <source>
        <dbReference type="ARBA" id="ARBA00022723"/>
    </source>
</evidence>
<dbReference type="InterPro" id="IPR001876">
    <property type="entry name" value="Znf_RanBP2"/>
</dbReference>
<organism evidence="6 7">
    <name type="scientific">Actinoplanes octamycinicus</name>
    <dbReference type="NCBI Taxonomy" id="135948"/>
    <lineage>
        <taxon>Bacteria</taxon>
        <taxon>Bacillati</taxon>
        <taxon>Actinomycetota</taxon>
        <taxon>Actinomycetes</taxon>
        <taxon>Micromonosporales</taxon>
        <taxon>Micromonosporaceae</taxon>
        <taxon>Actinoplanes</taxon>
    </lineage>
</organism>